<feature type="compositionally biased region" description="Basic and acidic residues" evidence="1">
    <location>
        <begin position="266"/>
        <end position="276"/>
    </location>
</feature>
<dbReference type="RefSeq" id="WP_119814769.1">
    <property type="nucleotide sequence ID" value="NZ_CP025066.1"/>
</dbReference>
<protein>
    <recommendedName>
        <fullName evidence="4">Lipoprotein</fullName>
    </recommendedName>
</protein>
<evidence type="ECO:0000313" key="3">
    <source>
        <dbReference type="Proteomes" id="UP000263012"/>
    </source>
</evidence>
<evidence type="ECO:0008006" key="4">
    <source>
        <dbReference type="Google" id="ProtNLM"/>
    </source>
</evidence>
<dbReference type="EMBL" id="CP025066">
    <property type="protein sequence ID" value="AUX08226.1"/>
    <property type="molecule type" value="Genomic_DNA"/>
</dbReference>
<feature type="compositionally biased region" description="Acidic residues" evidence="1">
    <location>
        <begin position="42"/>
        <end position="52"/>
    </location>
</feature>
<dbReference type="PROSITE" id="PS51257">
    <property type="entry name" value="PROKAR_LIPOPROTEIN"/>
    <property type="match status" value="1"/>
</dbReference>
<feature type="region of interest" description="Disordered" evidence="1">
    <location>
        <begin position="255"/>
        <end position="276"/>
    </location>
</feature>
<dbReference type="Proteomes" id="UP000263012">
    <property type="component" value="Chromosome"/>
</dbReference>
<proteinExistence type="predicted"/>
<dbReference type="AlphaFoldDB" id="A0A343TGK4"/>
<evidence type="ECO:0000313" key="2">
    <source>
        <dbReference type="EMBL" id="AUX08226.1"/>
    </source>
</evidence>
<dbReference type="KEGG" id="hdf:AArcSl_0576"/>
<reference evidence="3" key="1">
    <citation type="submission" date="2017-11" db="EMBL/GenBank/DDBJ databases">
        <title>Phenotypic and genomic properties of facultatively anaerobic sulfur-reducing natronoarchaea from hypersaline soda lakes.</title>
        <authorList>
            <person name="Sorokin D.Y."/>
            <person name="Kublanov I.V."/>
            <person name="Roman P."/>
            <person name="Sinninghe Damste J.S."/>
            <person name="Golyshin P.N."/>
            <person name="Rojo D."/>
            <person name="Ciordia S."/>
            <person name="Mena M.D.C."/>
            <person name="Ferrer M."/>
            <person name="Messina E."/>
            <person name="Smedile F."/>
            <person name="La Spada G."/>
            <person name="La Cono V."/>
            <person name="Yakimov M.M."/>
        </authorList>
    </citation>
    <scope>NUCLEOTIDE SEQUENCE [LARGE SCALE GENOMIC DNA]</scope>
    <source>
        <strain evidence="3">AArc-Sl</strain>
    </source>
</reference>
<organism evidence="2 3">
    <name type="scientific">Halalkaliarchaeum desulfuricum</name>
    <dbReference type="NCBI Taxonomy" id="2055893"/>
    <lineage>
        <taxon>Archaea</taxon>
        <taxon>Methanobacteriati</taxon>
        <taxon>Methanobacteriota</taxon>
        <taxon>Stenosarchaea group</taxon>
        <taxon>Halobacteria</taxon>
        <taxon>Halobacteriales</taxon>
        <taxon>Haloferacaceae</taxon>
        <taxon>Halalkaliarchaeum</taxon>
    </lineage>
</organism>
<sequence>MRRTIAILAVAVLLLGAGCTALAPGEDPDASPTEPTETPATETDDESAADEQPWIDDGELDADALEGAHVDAVMDTGSFTVASEIASTHDGEDPPIPWFENQTLDTAWNLESERQLFDNEFRDTPEQLTLYAEGDTMYVREIAGDDTQYSADAIDRTAEEFTEEMRSDARTGTGAIYEWSFTFEGTQQCGELTCYRFSGSDFEGDRDVPETVTDGEATLVVDERGIIRELTQEFEGETDGQAVRVVQTSEYLDVGGTTLPEPAWVEDAREEAGGSD</sequence>
<accession>A0A343TGK4</accession>
<feature type="compositionally biased region" description="Low complexity" evidence="1">
    <location>
        <begin position="30"/>
        <end position="41"/>
    </location>
</feature>
<gene>
    <name evidence="2" type="ORF">AArcSl_0576</name>
</gene>
<dbReference type="Pfam" id="PF24381">
    <property type="entry name" value="DUF7537"/>
    <property type="match status" value="1"/>
</dbReference>
<dbReference type="InterPro" id="IPR055959">
    <property type="entry name" value="DUF7537"/>
</dbReference>
<dbReference type="GeneID" id="37876913"/>
<name>A0A343TGK4_9EURY</name>
<keyword evidence="3" id="KW-1185">Reference proteome</keyword>
<feature type="region of interest" description="Disordered" evidence="1">
    <location>
        <begin position="24"/>
        <end position="52"/>
    </location>
</feature>
<dbReference type="OrthoDB" id="237998at2157"/>
<evidence type="ECO:0000256" key="1">
    <source>
        <dbReference type="SAM" id="MobiDB-lite"/>
    </source>
</evidence>